<keyword evidence="2" id="KW-0378">Hydrolase</keyword>
<feature type="compositionally biased region" description="Pro residues" evidence="5">
    <location>
        <begin position="14"/>
        <end position="25"/>
    </location>
</feature>
<accession>A0A392Q802</accession>
<evidence type="ECO:0000256" key="5">
    <source>
        <dbReference type="SAM" id="MobiDB-lite"/>
    </source>
</evidence>
<evidence type="ECO:0000313" key="6">
    <source>
        <dbReference type="EMBL" id="MCI20258.1"/>
    </source>
</evidence>
<comment type="similarity">
    <text evidence="1 4">Belongs to the RNase T2 family.</text>
</comment>
<dbReference type="PROSITE" id="PS00530">
    <property type="entry name" value="RNASE_T2_1"/>
    <property type="match status" value="1"/>
</dbReference>
<dbReference type="InterPro" id="IPR018188">
    <property type="entry name" value="RNase_T2_His_AS_1"/>
</dbReference>
<dbReference type="GO" id="GO:0033897">
    <property type="term" value="F:ribonuclease T2 activity"/>
    <property type="evidence" value="ECO:0007669"/>
    <property type="project" value="InterPro"/>
</dbReference>
<dbReference type="Gene3D" id="3.90.730.10">
    <property type="entry name" value="Ribonuclease T2-like"/>
    <property type="match status" value="1"/>
</dbReference>
<comment type="caution">
    <text evidence="6">The sequence shown here is derived from an EMBL/GenBank/DDBJ whole genome shotgun (WGS) entry which is preliminary data.</text>
</comment>
<organism evidence="6 7">
    <name type="scientific">Trifolium medium</name>
    <dbReference type="NCBI Taxonomy" id="97028"/>
    <lineage>
        <taxon>Eukaryota</taxon>
        <taxon>Viridiplantae</taxon>
        <taxon>Streptophyta</taxon>
        <taxon>Embryophyta</taxon>
        <taxon>Tracheophyta</taxon>
        <taxon>Spermatophyta</taxon>
        <taxon>Magnoliopsida</taxon>
        <taxon>eudicotyledons</taxon>
        <taxon>Gunneridae</taxon>
        <taxon>Pentapetalae</taxon>
        <taxon>rosids</taxon>
        <taxon>fabids</taxon>
        <taxon>Fabales</taxon>
        <taxon>Fabaceae</taxon>
        <taxon>Papilionoideae</taxon>
        <taxon>50 kb inversion clade</taxon>
        <taxon>NPAAA clade</taxon>
        <taxon>Hologalegina</taxon>
        <taxon>IRL clade</taxon>
        <taxon>Trifolieae</taxon>
        <taxon>Trifolium</taxon>
    </lineage>
</organism>
<evidence type="ECO:0000256" key="3">
    <source>
        <dbReference type="ARBA" id="ARBA00023239"/>
    </source>
</evidence>
<feature type="region of interest" description="Disordered" evidence="5">
    <location>
        <begin position="1"/>
        <end position="25"/>
    </location>
</feature>
<feature type="non-terminal residue" evidence="6">
    <location>
        <position position="88"/>
    </location>
</feature>
<dbReference type="SUPFAM" id="SSF55895">
    <property type="entry name" value="Ribonuclease Rh-like"/>
    <property type="match status" value="1"/>
</dbReference>
<feature type="compositionally biased region" description="Basic residues" evidence="5">
    <location>
        <begin position="1"/>
        <end position="13"/>
    </location>
</feature>
<sequence length="88" mass="10237">MGRNKPPRIRPRHPPPAPHHPPPPPYVPTFDHFKLSLTWPPIYCKLPTIKCANPVPLHLTIHGLWPNNINTDLKDCDPRNEIKTNWFE</sequence>
<reference evidence="6 7" key="1">
    <citation type="journal article" date="2018" name="Front. Plant Sci.">
        <title>Red Clover (Trifolium pratense) and Zigzag Clover (T. medium) - A Picture of Genomic Similarities and Differences.</title>
        <authorList>
            <person name="Dluhosova J."/>
            <person name="Istvanek J."/>
            <person name="Nedelnik J."/>
            <person name="Repkova J."/>
        </authorList>
    </citation>
    <scope>NUCLEOTIDE SEQUENCE [LARGE SCALE GENOMIC DNA]</scope>
    <source>
        <strain evidence="7">cv. 10/8</strain>
        <tissue evidence="6">Leaf</tissue>
    </source>
</reference>
<evidence type="ECO:0000256" key="2">
    <source>
        <dbReference type="ARBA" id="ARBA00022722"/>
    </source>
</evidence>
<keyword evidence="2" id="KW-0540">Nuclease</keyword>
<keyword evidence="7" id="KW-1185">Reference proteome</keyword>
<dbReference type="InterPro" id="IPR036430">
    <property type="entry name" value="RNase_T2-like_sf"/>
</dbReference>
<keyword evidence="3" id="KW-0456">Lyase</keyword>
<protein>
    <submittedName>
        <fullName evidence="6">S-RNase</fullName>
    </submittedName>
</protein>
<name>A0A392Q802_9FABA</name>
<dbReference type="Proteomes" id="UP000265520">
    <property type="component" value="Unassembled WGS sequence"/>
</dbReference>
<dbReference type="InterPro" id="IPR001568">
    <property type="entry name" value="RNase_T2-like"/>
</dbReference>
<dbReference type="GO" id="GO:0003723">
    <property type="term" value="F:RNA binding"/>
    <property type="evidence" value="ECO:0007669"/>
    <property type="project" value="InterPro"/>
</dbReference>
<evidence type="ECO:0000256" key="1">
    <source>
        <dbReference type="ARBA" id="ARBA00007469"/>
    </source>
</evidence>
<evidence type="ECO:0000313" key="7">
    <source>
        <dbReference type="Proteomes" id="UP000265520"/>
    </source>
</evidence>
<dbReference type="AlphaFoldDB" id="A0A392Q802"/>
<dbReference type="Pfam" id="PF00445">
    <property type="entry name" value="Ribonuclease_T2"/>
    <property type="match status" value="1"/>
</dbReference>
<proteinExistence type="inferred from homology"/>
<dbReference type="EMBL" id="LXQA010118999">
    <property type="protein sequence ID" value="MCI20258.1"/>
    <property type="molecule type" value="Genomic_DNA"/>
</dbReference>
<evidence type="ECO:0000256" key="4">
    <source>
        <dbReference type="RuleBase" id="RU004328"/>
    </source>
</evidence>